<dbReference type="EMBL" id="MSFO01000007">
    <property type="protein sequence ID" value="PLB46108.1"/>
    <property type="molecule type" value="Genomic_DNA"/>
</dbReference>
<feature type="signal peptide" evidence="1">
    <location>
        <begin position="1"/>
        <end position="16"/>
    </location>
</feature>
<keyword evidence="3" id="KW-1185">Reference proteome</keyword>
<reference evidence="2 3" key="1">
    <citation type="submission" date="2016-12" db="EMBL/GenBank/DDBJ databases">
        <title>The genomes of Aspergillus section Nigri reveals drivers in fungal speciation.</title>
        <authorList>
            <consortium name="DOE Joint Genome Institute"/>
            <person name="Vesth T.C."/>
            <person name="Nybo J."/>
            <person name="Theobald S."/>
            <person name="Brandl J."/>
            <person name="Frisvad J.C."/>
            <person name="Nielsen K.F."/>
            <person name="Lyhne E.K."/>
            <person name="Kogle M.E."/>
            <person name="Kuo A."/>
            <person name="Riley R."/>
            <person name="Clum A."/>
            <person name="Nolan M."/>
            <person name="Lipzen A."/>
            <person name="Salamov A."/>
            <person name="Henrissat B."/>
            <person name="Wiebenga A."/>
            <person name="De Vries R.P."/>
            <person name="Grigoriev I.V."/>
            <person name="Mortensen U.H."/>
            <person name="Andersen M.R."/>
            <person name="Baker S.E."/>
        </authorList>
    </citation>
    <scope>NUCLEOTIDE SEQUENCE [LARGE SCALE GENOMIC DNA]</scope>
    <source>
        <strain evidence="2 3">IBT 23096</strain>
    </source>
</reference>
<organism evidence="2 3">
    <name type="scientific">Aspergillus steynii IBT 23096</name>
    <dbReference type="NCBI Taxonomy" id="1392250"/>
    <lineage>
        <taxon>Eukaryota</taxon>
        <taxon>Fungi</taxon>
        <taxon>Dikarya</taxon>
        <taxon>Ascomycota</taxon>
        <taxon>Pezizomycotina</taxon>
        <taxon>Eurotiomycetes</taxon>
        <taxon>Eurotiomycetidae</taxon>
        <taxon>Eurotiales</taxon>
        <taxon>Aspergillaceae</taxon>
        <taxon>Aspergillus</taxon>
        <taxon>Aspergillus subgen. Circumdati</taxon>
    </lineage>
</organism>
<dbReference type="RefSeq" id="XP_024701410.1">
    <property type="nucleotide sequence ID" value="XM_024843072.1"/>
</dbReference>
<gene>
    <name evidence="2" type="ORF">P170DRAFT_260638</name>
</gene>
<sequence length="78" mass="8983">MTICLIFICFILKVGKRLWGRRSTLGTIRETSDVASLRLTRSGPELPCLCDTCIMTPTYIHGYPWMFICWTKCYGEIT</sequence>
<protein>
    <recommendedName>
        <fullName evidence="4">Secreted protein</fullName>
    </recommendedName>
</protein>
<accession>A0A2I2FZQ4</accession>
<dbReference type="AlphaFoldDB" id="A0A2I2FZQ4"/>
<feature type="chain" id="PRO_5014150354" description="Secreted protein" evidence="1">
    <location>
        <begin position="17"/>
        <end position="78"/>
    </location>
</feature>
<dbReference type="Proteomes" id="UP000234275">
    <property type="component" value="Unassembled WGS sequence"/>
</dbReference>
<evidence type="ECO:0000313" key="2">
    <source>
        <dbReference type="EMBL" id="PLB46108.1"/>
    </source>
</evidence>
<evidence type="ECO:0008006" key="4">
    <source>
        <dbReference type="Google" id="ProtNLM"/>
    </source>
</evidence>
<evidence type="ECO:0000313" key="3">
    <source>
        <dbReference type="Proteomes" id="UP000234275"/>
    </source>
</evidence>
<comment type="caution">
    <text evidence="2">The sequence shown here is derived from an EMBL/GenBank/DDBJ whole genome shotgun (WGS) entry which is preliminary data.</text>
</comment>
<name>A0A2I2FZQ4_9EURO</name>
<dbReference type="GeneID" id="36550771"/>
<evidence type="ECO:0000256" key="1">
    <source>
        <dbReference type="SAM" id="SignalP"/>
    </source>
</evidence>
<proteinExistence type="predicted"/>
<keyword evidence="1" id="KW-0732">Signal</keyword>
<dbReference type="VEuPathDB" id="FungiDB:P170DRAFT_260638"/>